<keyword evidence="1" id="KW-0472">Membrane</keyword>
<accession>A0A841H1L9</accession>
<feature type="transmembrane region" description="Helical" evidence="1">
    <location>
        <begin position="28"/>
        <end position="46"/>
    </location>
</feature>
<reference evidence="2 3" key="1">
    <citation type="submission" date="2020-08" db="EMBL/GenBank/DDBJ databases">
        <title>Genomic Encyclopedia of Type Strains, Phase IV (KMG-IV): sequencing the most valuable type-strain genomes for metagenomic binning, comparative biology and taxonomic classification.</title>
        <authorList>
            <person name="Goeker M."/>
        </authorList>
    </citation>
    <scope>NUCLEOTIDE SEQUENCE [LARGE SCALE GENOMIC DNA]</scope>
    <source>
        <strain evidence="2 3">DSM 29007</strain>
    </source>
</reference>
<sequence length="188" mass="21135">MAEARLSGTPTLRSELPLRRRGSTNRSALGRILGFAVLICLGACAGTRSADLRLRYADGVIPGSFDFTEDEWFAALRLTMPDAAAREHAAEFSRPDVELDRAINLDGLALLSLATESGGVKAERLRQEWRTALYGIWAYDQRQRGAVSEEDLAQRWSVRIAREDQLWEARRERLRQSLQRKGKLPPGR</sequence>
<protein>
    <submittedName>
        <fullName evidence="2">Uncharacterized protein</fullName>
    </submittedName>
</protein>
<keyword evidence="3" id="KW-1185">Reference proteome</keyword>
<evidence type="ECO:0000313" key="3">
    <source>
        <dbReference type="Proteomes" id="UP000582837"/>
    </source>
</evidence>
<dbReference type="EMBL" id="JACHIA010000011">
    <property type="protein sequence ID" value="MBB6071882.1"/>
    <property type="molecule type" value="Genomic_DNA"/>
</dbReference>
<name>A0A841H1L9_9BACT</name>
<keyword evidence="1" id="KW-1133">Transmembrane helix</keyword>
<comment type="caution">
    <text evidence="2">The sequence shown here is derived from an EMBL/GenBank/DDBJ whole genome shotgun (WGS) entry which is preliminary data.</text>
</comment>
<dbReference type="Proteomes" id="UP000582837">
    <property type="component" value="Unassembled WGS sequence"/>
</dbReference>
<keyword evidence="1" id="KW-0812">Transmembrane</keyword>
<evidence type="ECO:0000256" key="1">
    <source>
        <dbReference type="SAM" id="Phobius"/>
    </source>
</evidence>
<organism evidence="2 3">
    <name type="scientific">Longimicrobium terrae</name>
    <dbReference type="NCBI Taxonomy" id="1639882"/>
    <lineage>
        <taxon>Bacteria</taxon>
        <taxon>Pseudomonadati</taxon>
        <taxon>Gemmatimonadota</taxon>
        <taxon>Longimicrobiia</taxon>
        <taxon>Longimicrobiales</taxon>
        <taxon>Longimicrobiaceae</taxon>
        <taxon>Longimicrobium</taxon>
    </lineage>
</organism>
<proteinExistence type="predicted"/>
<gene>
    <name evidence="2" type="ORF">HNQ61_003542</name>
</gene>
<evidence type="ECO:0000313" key="2">
    <source>
        <dbReference type="EMBL" id="MBB6071882.1"/>
    </source>
</evidence>
<dbReference type="AlphaFoldDB" id="A0A841H1L9"/>
<dbReference type="RefSeq" id="WP_170035330.1">
    <property type="nucleotide sequence ID" value="NZ_JABDTL010000001.1"/>
</dbReference>